<keyword evidence="4" id="KW-0479">Metal-binding</keyword>
<evidence type="ECO:0000256" key="2">
    <source>
        <dbReference type="ARBA" id="ARBA00022617"/>
    </source>
</evidence>
<evidence type="ECO:0000256" key="6">
    <source>
        <dbReference type="RuleBase" id="RU000356"/>
    </source>
</evidence>
<dbReference type="InterPro" id="IPR009050">
    <property type="entry name" value="Globin-like_sf"/>
</dbReference>
<protein>
    <submittedName>
        <fullName evidence="8">Globin</fullName>
    </submittedName>
</protein>
<dbReference type="GO" id="GO:0005344">
    <property type="term" value="F:oxygen carrier activity"/>
    <property type="evidence" value="ECO:0007669"/>
    <property type="project" value="UniProtKB-KW"/>
</dbReference>
<dbReference type="CDD" id="cd01040">
    <property type="entry name" value="Mb-like"/>
    <property type="match status" value="1"/>
</dbReference>
<dbReference type="PANTHER" id="PTHR46458:SF1">
    <property type="entry name" value="GEO09476P1"/>
    <property type="match status" value="1"/>
</dbReference>
<keyword evidence="3 6" id="KW-0561">Oxygen transport</keyword>
<evidence type="ECO:0000256" key="1">
    <source>
        <dbReference type="ARBA" id="ARBA00022448"/>
    </source>
</evidence>
<evidence type="ECO:0000256" key="5">
    <source>
        <dbReference type="ARBA" id="ARBA00023004"/>
    </source>
</evidence>
<evidence type="ECO:0000313" key="8">
    <source>
        <dbReference type="EMBL" id="CAB9507130.1"/>
    </source>
</evidence>
<name>A0A9N8HCA6_9STRA</name>
<dbReference type="InterPro" id="IPR000971">
    <property type="entry name" value="Globin"/>
</dbReference>
<keyword evidence="1 6" id="KW-0813">Transport</keyword>
<keyword evidence="5" id="KW-0408">Iron</keyword>
<dbReference type="SUPFAM" id="SSF46458">
    <property type="entry name" value="Globin-like"/>
    <property type="match status" value="1"/>
</dbReference>
<comment type="similarity">
    <text evidence="6">Belongs to the globin family.</text>
</comment>
<evidence type="ECO:0000259" key="7">
    <source>
        <dbReference type="PROSITE" id="PS01033"/>
    </source>
</evidence>
<dbReference type="InterPro" id="IPR012292">
    <property type="entry name" value="Globin/Proto"/>
</dbReference>
<feature type="domain" description="Globin" evidence="7">
    <location>
        <begin position="6"/>
        <end position="159"/>
    </location>
</feature>
<keyword evidence="2 6" id="KW-0349">Heme</keyword>
<proteinExistence type="inferred from homology"/>
<evidence type="ECO:0000313" key="9">
    <source>
        <dbReference type="Proteomes" id="UP001153069"/>
    </source>
</evidence>
<dbReference type="Pfam" id="PF00042">
    <property type="entry name" value="Globin"/>
    <property type="match status" value="1"/>
</dbReference>
<comment type="caution">
    <text evidence="8">The sequence shown here is derived from an EMBL/GenBank/DDBJ whole genome shotgun (WGS) entry which is preliminary data.</text>
</comment>
<gene>
    <name evidence="8" type="ORF">SEMRO_293_G110090.1</name>
</gene>
<accession>A0A9N8HCA6</accession>
<dbReference type="PROSITE" id="PS01033">
    <property type="entry name" value="GLOBIN"/>
    <property type="match status" value="1"/>
</dbReference>
<dbReference type="PANTHER" id="PTHR46458">
    <property type="entry name" value="BLR2807 PROTEIN"/>
    <property type="match status" value="1"/>
</dbReference>
<dbReference type="AlphaFoldDB" id="A0A9N8HCA6"/>
<dbReference type="EMBL" id="CAICTM010000292">
    <property type="protein sequence ID" value="CAB9507130.1"/>
    <property type="molecule type" value="Genomic_DNA"/>
</dbReference>
<sequence>MSEHLEMEYETIQNVIDSWELLRRIPNYDVEAGTLLFTHLFEKCPPAMVLFGFPKDMDPTCEKLKKSKRFVSHAKNMVAMLDRALAMLGPDAELLEEMLLDLGKKHVTIGVPVNAYPIMGDALLQTLRELLGDKFNQQAEHSWLEVYRAFSFEMISVMRKTV</sequence>
<dbReference type="Gene3D" id="1.10.490.10">
    <property type="entry name" value="Globins"/>
    <property type="match status" value="1"/>
</dbReference>
<dbReference type="OrthoDB" id="417967at2759"/>
<dbReference type="InterPro" id="IPR044399">
    <property type="entry name" value="Mb-like_M"/>
</dbReference>
<dbReference type="GO" id="GO:0019825">
    <property type="term" value="F:oxygen binding"/>
    <property type="evidence" value="ECO:0007669"/>
    <property type="project" value="InterPro"/>
</dbReference>
<keyword evidence="9" id="KW-1185">Reference proteome</keyword>
<reference evidence="8" key="1">
    <citation type="submission" date="2020-06" db="EMBL/GenBank/DDBJ databases">
        <authorList>
            <consortium name="Plant Systems Biology data submission"/>
        </authorList>
    </citation>
    <scope>NUCLEOTIDE SEQUENCE</scope>
    <source>
        <strain evidence="8">D6</strain>
    </source>
</reference>
<organism evidence="8 9">
    <name type="scientific">Seminavis robusta</name>
    <dbReference type="NCBI Taxonomy" id="568900"/>
    <lineage>
        <taxon>Eukaryota</taxon>
        <taxon>Sar</taxon>
        <taxon>Stramenopiles</taxon>
        <taxon>Ochrophyta</taxon>
        <taxon>Bacillariophyta</taxon>
        <taxon>Bacillariophyceae</taxon>
        <taxon>Bacillariophycidae</taxon>
        <taxon>Naviculales</taxon>
        <taxon>Naviculaceae</taxon>
        <taxon>Seminavis</taxon>
    </lineage>
</organism>
<dbReference type="InterPro" id="IPR050532">
    <property type="entry name" value="Globin-like_OT"/>
</dbReference>
<evidence type="ECO:0000256" key="3">
    <source>
        <dbReference type="ARBA" id="ARBA00022621"/>
    </source>
</evidence>
<evidence type="ECO:0000256" key="4">
    <source>
        <dbReference type="ARBA" id="ARBA00022723"/>
    </source>
</evidence>
<dbReference type="GO" id="GO:0020037">
    <property type="term" value="F:heme binding"/>
    <property type="evidence" value="ECO:0007669"/>
    <property type="project" value="InterPro"/>
</dbReference>
<dbReference type="GO" id="GO:0046872">
    <property type="term" value="F:metal ion binding"/>
    <property type="evidence" value="ECO:0007669"/>
    <property type="project" value="UniProtKB-KW"/>
</dbReference>
<dbReference type="Proteomes" id="UP001153069">
    <property type="component" value="Unassembled WGS sequence"/>
</dbReference>